<dbReference type="PANTHER" id="PTHR43674:SF2">
    <property type="entry name" value="BETA-UREIDOPROPIONASE"/>
    <property type="match status" value="1"/>
</dbReference>
<evidence type="ECO:0000313" key="4">
    <source>
        <dbReference type="Proteomes" id="UP000460435"/>
    </source>
</evidence>
<dbReference type="EMBL" id="WLZY01000001">
    <property type="protein sequence ID" value="NDL56653.1"/>
    <property type="molecule type" value="Genomic_DNA"/>
</dbReference>
<dbReference type="GO" id="GO:0033388">
    <property type="term" value="P:putrescine biosynthetic process from arginine"/>
    <property type="evidence" value="ECO:0007669"/>
    <property type="project" value="TreeGrafter"/>
</dbReference>
<dbReference type="PANTHER" id="PTHR43674">
    <property type="entry name" value="NITRILASE C965.09-RELATED"/>
    <property type="match status" value="1"/>
</dbReference>
<comment type="caution">
    <text evidence="3">The sequence shown here is derived from an EMBL/GenBank/DDBJ whole genome shotgun (WGS) entry which is preliminary data.</text>
</comment>
<dbReference type="SUPFAM" id="SSF56317">
    <property type="entry name" value="Carbon-nitrogen hydrolase"/>
    <property type="match status" value="1"/>
</dbReference>
<gene>
    <name evidence="3" type="ORF">F7O44_06165</name>
</gene>
<dbReference type="Proteomes" id="UP000460435">
    <property type="component" value="Unassembled WGS sequence"/>
</dbReference>
<evidence type="ECO:0000313" key="3">
    <source>
        <dbReference type="EMBL" id="NDL56653.1"/>
    </source>
</evidence>
<dbReference type="InterPro" id="IPR050345">
    <property type="entry name" value="Aliph_Amidase/BUP"/>
</dbReference>
<accession>A0A7K3M035</accession>
<name>A0A7K3M035_9ACTN</name>
<keyword evidence="4" id="KW-1185">Reference proteome</keyword>
<dbReference type="GO" id="GO:0050126">
    <property type="term" value="F:N-carbamoylputrescine amidase activity"/>
    <property type="evidence" value="ECO:0007669"/>
    <property type="project" value="TreeGrafter"/>
</dbReference>
<feature type="domain" description="CN hydrolase" evidence="2">
    <location>
        <begin position="15"/>
        <end position="258"/>
    </location>
</feature>
<evidence type="ECO:0000259" key="2">
    <source>
        <dbReference type="PROSITE" id="PS50263"/>
    </source>
</evidence>
<dbReference type="InterPro" id="IPR036526">
    <property type="entry name" value="C-N_Hydrolase_sf"/>
</dbReference>
<reference evidence="3 4" key="1">
    <citation type="submission" date="2019-11" db="EMBL/GenBank/DDBJ databases">
        <authorList>
            <person name="Li X.-J."/>
            <person name="Feng X.-M."/>
        </authorList>
    </citation>
    <scope>NUCLEOTIDE SEQUENCE [LARGE SCALE GENOMIC DNA]</scope>
    <source>
        <strain evidence="3 4">XMNu-373</strain>
    </source>
</reference>
<proteinExistence type="predicted"/>
<dbReference type="Gene3D" id="3.60.110.10">
    <property type="entry name" value="Carbon-nitrogen hydrolase"/>
    <property type="match status" value="1"/>
</dbReference>
<dbReference type="CDD" id="cd07197">
    <property type="entry name" value="nitrilase"/>
    <property type="match status" value="1"/>
</dbReference>
<organism evidence="3 4">
    <name type="scientific">Phytoactinopolyspora mesophila</name>
    <dbReference type="NCBI Taxonomy" id="2650750"/>
    <lineage>
        <taxon>Bacteria</taxon>
        <taxon>Bacillati</taxon>
        <taxon>Actinomycetota</taxon>
        <taxon>Actinomycetes</taxon>
        <taxon>Jiangellales</taxon>
        <taxon>Jiangellaceae</taxon>
        <taxon>Phytoactinopolyspora</taxon>
    </lineage>
</organism>
<dbReference type="Pfam" id="PF00795">
    <property type="entry name" value="CN_hydrolase"/>
    <property type="match status" value="1"/>
</dbReference>
<protein>
    <recommendedName>
        <fullName evidence="2">CN hydrolase domain-containing protein</fullName>
    </recommendedName>
</protein>
<evidence type="ECO:0000256" key="1">
    <source>
        <dbReference type="ARBA" id="ARBA00022801"/>
    </source>
</evidence>
<keyword evidence="1" id="KW-0378">Hydrolase</keyword>
<dbReference type="InterPro" id="IPR003010">
    <property type="entry name" value="C-N_Hydrolase"/>
</dbReference>
<sequence length="299" mass="32485">MMGTGVRDMASTESLTIGLAQTRQTDDMETNTAAIFRFVEQAARAGVQVLCFPETQTVGYRVDITAADAPVPVQQLQDVHGRLAQRCGELGMACVLGTEIPLPSDPTGGKPYNSALAISERGDLLGTHHKTRLTPLDAVAYSPGSSFETFELFGVTVGVVICYEGFRFAETTEECVRQGAQLVFHPQNNTTRPNDWKLPVHHALITTRAAENTIWFASCNASLEPHQNCASMVVAPNGTVHAQSSLKQEELVVAEIDLSQATRAMFLGDMETAAEMLFAETVKRDEFASALDAPRRNPR</sequence>
<dbReference type="PROSITE" id="PS50263">
    <property type="entry name" value="CN_HYDROLASE"/>
    <property type="match status" value="1"/>
</dbReference>
<dbReference type="AlphaFoldDB" id="A0A7K3M035"/>